<name>A0A9N7RM42_STRHE</name>
<dbReference type="Gene3D" id="1.25.40.10">
    <property type="entry name" value="Tetratricopeptide repeat domain"/>
    <property type="match status" value="2"/>
</dbReference>
<sequence>MSDEEHHFESKADAGASKTYPQQAGTIRKNGHIVIKGRPCKVVEVSTSKTGKHGHAKCHFVAIDIFTGKKLEDIVPSSHNCDVPHVNRTDYQLIDISEDGFVSLLTENGNTKDDLKLPTDENLLSQIKSGFEEGKDLVVSVMSAMGEEQICALKDIGPKIAIYLTNGLLSLSCLKFDKGTGIRFHATGAHSSVHPRSADTAGKTNLVSLSKLRRVMGYSALNLFSQSTSNCTLELKIPFAGYDSVCSSFAFQNYKCRRPIPYRLLVFGRINECGVSGNVVKEIESPTMKFDKKVPDLTEEQMLAISQLPSKMSNRCKALMRKIICFSSENGNVDNMLAAWVKSTNPRRADWLFILKELERTSHPLYLEVFECAFTQDSFEPNIRDYTKIIHAYAKQNMLQKAENALSSMKNRGFPFDQVILTALVHMYSKSGHLELAEQSFEDMKMLGVPLDRRSYGSMIMSYIRAGKLGSGESLLREMEAQDVYAGREVYKALLRAYSMLGDSCGAQRVFDAMQMAGNIPDARVCGLLINAYLVSGRNREARVAFENMRKSGLAPNDRCVGLVLAAYEKENRLNEALSLLVELERDGFVLGEESLGLVMNWFKKVGIEEKVEDVLRDFVPRRT</sequence>
<gene>
    <name evidence="10" type="ORF">SHERM_28335</name>
</gene>
<keyword evidence="4" id="KW-0648">Protein biosynthesis</keyword>
<evidence type="ECO:0000256" key="5">
    <source>
        <dbReference type="ARBA" id="ARBA00023071"/>
    </source>
</evidence>
<dbReference type="OrthoDB" id="185373at2759"/>
<dbReference type="InterPro" id="IPR011990">
    <property type="entry name" value="TPR-like_helical_dom_sf"/>
</dbReference>
<dbReference type="FunFam" id="2.30.30.30:FF:000012">
    <property type="entry name" value="Eukaryotic translation initiation factor 5A"/>
    <property type="match status" value="1"/>
</dbReference>
<dbReference type="InterPro" id="IPR002885">
    <property type="entry name" value="PPR_rpt"/>
</dbReference>
<dbReference type="Gene3D" id="2.30.30.30">
    <property type="match status" value="1"/>
</dbReference>
<evidence type="ECO:0000256" key="6">
    <source>
        <dbReference type="ARBA" id="ARBA00045610"/>
    </source>
</evidence>
<dbReference type="PROSITE" id="PS00302">
    <property type="entry name" value="IF5A_HYPUSINE"/>
    <property type="match status" value="1"/>
</dbReference>
<dbReference type="Pfam" id="PF17177">
    <property type="entry name" value="PPR_long"/>
    <property type="match status" value="1"/>
</dbReference>
<dbReference type="AlphaFoldDB" id="A0A9N7RM42"/>
<dbReference type="PANTHER" id="PTHR46862:SF3">
    <property type="entry name" value="OS07G0661900 PROTEIN"/>
    <property type="match status" value="1"/>
</dbReference>
<evidence type="ECO:0000256" key="7">
    <source>
        <dbReference type="PROSITE-ProRule" id="PRU00708"/>
    </source>
</evidence>
<evidence type="ECO:0000256" key="8">
    <source>
        <dbReference type="SAM" id="MobiDB-lite"/>
    </source>
</evidence>
<dbReference type="Pfam" id="PF01287">
    <property type="entry name" value="eIF-5a"/>
    <property type="match status" value="1"/>
</dbReference>
<keyword evidence="3" id="KW-0677">Repeat</keyword>
<evidence type="ECO:0000313" key="10">
    <source>
        <dbReference type="EMBL" id="CAA0833061.1"/>
    </source>
</evidence>
<dbReference type="Pfam" id="PF01535">
    <property type="entry name" value="PPR"/>
    <property type="match status" value="2"/>
</dbReference>
<dbReference type="GO" id="GO:0003746">
    <property type="term" value="F:translation elongation factor activity"/>
    <property type="evidence" value="ECO:0007669"/>
    <property type="project" value="InterPro"/>
</dbReference>
<comment type="similarity">
    <text evidence="1">Belongs to the eIF-5A family.</text>
</comment>
<protein>
    <submittedName>
        <fullName evidence="10">Pentatricopeptide repeat-containing protein</fullName>
    </submittedName>
</protein>
<dbReference type="GO" id="GO:0045905">
    <property type="term" value="P:positive regulation of translational termination"/>
    <property type="evidence" value="ECO:0007669"/>
    <property type="project" value="InterPro"/>
</dbReference>
<dbReference type="InterPro" id="IPR019769">
    <property type="entry name" value="Trans_elong_IF5A_hypusine_site"/>
</dbReference>
<evidence type="ECO:0000256" key="1">
    <source>
        <dbReference type="ARBA" id="ARBA00006016"/>
    </source>
</evidence>
<dbReference type="CDD" id="cd04468">
    <property type="entry name" value="S1_eIF5A"/>
    <property type="match status" value="1"/>
</dbReference>
<organism evidence="10 11">
    <name type="scientific">Striga hermonthica</name>
    <name type="common">Purple witchweed</name>
    <name type="synonym">Buchnera hermonthica</name>
    <dbReference type="NCBI Taxonomy" id="68872"/>
    <lineage>
        <taxon>Eukaryota</taxon>
        <taxon>Viridiplantae</taxon>
        <taxon>Streptophyta</taxon>
        <taxon>Embryophyta</taxon>
        <taxon>Tracheophyta</taxon>
        <taxon>Spermatophyta</taxon>
        <taxon>Magnoliopsida</taxon>
        <taxon>eudicotyledons</taxon>
        <taxon>Gunneridae</taxon>
        <taxon>Pentapetalae</taxon>
        <taxon>asterids</taxon>
        <taxon>lamiids</taxon>
        <taxon>Lamiales</taxon>
        <taxon>Orobanchaceae</taxon>
        <taxon>Buchnereae</taxon>
        <taxon>Striga</taxon>
    </lineage>
</organism>
<dbReference type="InterPro" id="IPR008991">
    <property type="entry name" value="Translation_prot_SH3-like_sf"/>
</dbReference>
<dbReference type="InterPro" id="IPR033443">
    <property type="entry name" value="PROP1-like_PPR_dom"/>
</dbReference>
<feature type="repeat" description="PPR" evidence="7">
    <location>
        <begin position="382"/>
        <end position="416"/>
    </location>
</feature>
<keyword evidence="2" id="KW-0396">Initiation factor</keyword>
<dbReference type="Pfam" id="PF21485">
    <property type="entry name" value="IF5A-like_N"/>
    <property type="match status" value="1"/>
</dbReference>
<dbReference type="InterPro" id="IPR012340">
    <property type="entry name" value="NA-bd_OB-fold"/>
</dbReference>
<dbReference type="InterPro" id="IPR048670">
    <property type="entry name" value="IF5A-like_N"/>
</dbReference>
<comment type="function">
    <text evidence="6">Translation factor that promotes translation elongation and termination, particularly upon ribosome stalling at specific amino acid sequence contexts. Binds between the exit (E) and peptidyl (P) site of the ribosome and promotes rescue of stalled ribosome: specifically required for efficient translation of polyproline-containing peptides as well as other motifs that stall the ribosome. Acts as a ribosome quality control (RQC) cofactor by joining the RQC complex to facilitate peptidyl transfer during CAT tailing step.</text>
</comment>
<dbReference type="Proteomes" id="UP001153555">
    <property type="component" value="Unassembled WGS sequence"/>
</dbReference>
<feature type="compositionally biased region" description="Basic and acidic residues" evidence="8">
    <location>
        <begin position="1"/>
        <end position="12"/>
    </location>
</feature>
<dbReference type="NCBIfam" id="TIGR00037">
    <property type="entry name" value="eIF_5A"/>
    <property type="match status" value="1"/>
</dbReference>
<feature type="repeat" description="PPR" evidence="7">
    <location>
        <begin position="452"/>
        <end position="486"/>
    </location>
</feature>
<dbReference type="EMBL" id="CACSLK010027837">
    <property type="protein sequence ID" value="CAA0833061.1"/>
    <property type="molecule type" value="Genomic_DNA"/>
</dbReference>
<dbReference type="SMART" id="SM01376">
    <property type="entry name" value="eIF-5a"/>
    <property type="match status" value="1"/>
</dbReference>
<dbReference type="Gene3D" id="2.40.50.140">
    <property type="entry name" value="Nucleic acid-binding proteins"/>
    <property type="match status" value="1"/>
</dbReference>
<dbReference type="GO" id="GO:0045901">
    <property type="term" value="P:positive regulation of translational elongation"/>
    <property type="evidence" value="ECO:0007669"/>
    <property type="project" value="InterPro"/>
</dbReference>
<evidence type="ECO:0000256" key="4">
    <source>
        <dbReference type="ARBA" id="ARBA00022917"/>
    </source>
</evidence>
<dbReference type="InterPro" id="IPR001884">
    <property type="entry name" value="IF5A-like"/>
</dbReference>
<reference evidence="10" key="1">
    <citation type="submission" date="2019-12" db="EMBL/GenBank/DDBJ databases">
        <authorList>
            <person name="Scholes J."/>
        </authorList>
    </citation>
    <scope>NUCLEOTIDE SEQUENCE</scope>
</reference>
<dbReference type="SUPFAM" id="SSF50104">
    <property type="entry name" value="Translation proteins SH3-like domain"/>
    <property type="match status" value="1"/>
</dbReference>
<dbReference type="GO" id="GO:0003723">
    <property type="term" value="F:RNA binding"/>
    <property type="evidence" value="ECO:0007669"/>
    <property type="project" value="InterPro"/>
</dbReference>
<accession>A0A9N7RM42</accession>
<comment type="caution">
    <text evidence="10">The sequence shown here is derived from an EMBL/GenBank/DDBJ whole genome shotgun (WGS) entry which is preliminary data.</text>
</comment>
<dbReference type="GO" id="GO:0003743">
    <property type="term" value="F:translation initiation factor activity"/>
    <property type="evidence" value="ECO:0007669"/>
    <property type="project" value="UniProtKB-KW"/>
</dbReference>
<dbReference type="PROSITE" id="PS51375">
    <property type="entry name" value="PPR"/>
    <property type="match status" value="4"/>
</dbReference>
<dbReference type="PANTHER" id="PTHR46862">
    <property type="entry name" value="OS07G0661900 PROTEIN"/>
    <property type="match status" value="1"/>
</dbReference>
<feature type="repeat" description="PPR" evidence="7">
    <location>
        <begin position="417"/>
        <end position="451"/>
    </location>
</feature>
<dbReference type="FunFam" id="2.40.50.140:FF:000034">
    <property type="entry name" value="Eukaryotic translation initiation factor 5A"/>
    <property type="match status" value="1"/>
</dbReference>
<evidence type="ECO:0000313" key="11">
    <source>
        <dbReference type="Proteomes" id="UP001153555"/>
    </source>
</evidence>
<feature type="repeat" description="PPR" evidence="7">
    <location>
        <begin position="522"/>
        <end position="556"/>
    </location>
</feature>
<dbReference type="SUPFAM" id="SSF50249">
    <property type="entry name" value="Nucleic acid-binding proteins"/>
    <property type="match status" value="1"/>
</dbReference>
<feature type="domain" description="Translation initiation factor 5A C-terminal" evidence="9">
    <location>
        <begin position="85"/>
        <end position="154"/>
    </location>
</feature>
<proteinExistence type="inferred from homology"/>
<evidence type="ECO:0000259" key="9">
    <source>
        <dbReference type="SMART" id="SM01376"/>
    </source>
</evidence>
<dbReference type="NCBIfam" id="TIGR00756">
    <property type="entry name" value="PPR"/>
    <property type="match status" value="2"/>
</dbReference>
<evidence type="ECO:0000256" key="3">
    <source>
        <dbReference type="ARBA" id="ARBA00022737"/>
    </source>
</evidence>
<keyword evidence="5" id="KW-0385">Hypusine</keyword>
<keyword evidence="11" id="KW-1185">Reference proteome</keyword>
<dbReference type="InterPro" id="IPR020189">
    <property type="entry name" value="IF5A_C"/>
</dbReference>
<evidence type="ECO:0000256" key="2">
    <source>
        <dbReference type="ARBA" id="ARBA00022540"/>
    </source>
</evidence>
<dbReference type="GO" id="GO:0043022">
    <property type="term" value="F:ribosome binding"/>
    <property type="evidence" value="ECO:0007669"/>
    <property type="project" value="InterPro"/>
</dbReference>
<feature type="region of interest" description="Disordered" evidence="8">
    <location>
        <begin position="1"/>
        <end position="23"/>
    </location>
</feature>
<dbReference type="InterPro" id="IPR014722">
    <property type="entry name" value="Rib_uL2_dom2"/>
</dbReference>